<dbReference type="EMBL" id="JAJSOF020000023">
    <property type="protein sequence ID" value="KAJ4435971.1"/>
    <property type="molecule type" value="Genomic_DNA"/>
</dbReference>
<name>A0ABQ8SP69_PERAM</name>
<evidence type="ECO:0000313" key="2">
    <source>
        <dbReference type="EMBL" id="KAJ4435971.1"/>
    </source>
</evidence>
<feature type="region of interest" description="Disordered" evidence="1">
    <location>
        <begin position="1"/>
        <end position="27"/>
    </location>
</feature>
<protein>
    <submittedName>
        <fullName evidence="2">Uncharacterized protein</fullName>
    </submittedName>
</protein>
<accession>A0ABQ8SP69</accession>
<organism evidence="2 3">
    <name type="scientific">Periplaneta americana</name>
    <name type="common">American cockroach</name>
    <name type="synonym">Blatta americana</name>
    <dbReference type="NCBI Taxonomy" id="6978"/>
    <lineage>
        <taxon>Eukaryota</taxon>
        <taxon>Metazoa</taxon>
        <taxon>Ecdysozoa</taxon>
        <taxon>Arthropoda</taxon>
        <taxon>Hexapoda</taxon>
        <taxon>Insecta</taxon>
        <taxon>Pterygota</taxon>
        <taxon>Neoptera</taxon>
        <taxon>Polyneoptera</taxon>
        <taxon>Dictyoptera</taxon>
        <taxon>Blattodea</taxon>
        <taxon>Blattoidea</taxon>
        <taxon>Blattidae</taxon>
        <taxon>Blattinae</taxon>
        <taxon>Periplaneta</taxon>
    </lineage>
</organism>
<evidence type="ECO:0000313" key="3">
    <source>
        <dbReference type="Proteomes" id="UP001148838"/>
    </source>
</evidence>
<feature type="compositionally biased region" description="Basic and acidic residues" evidence="1">
    <location>
        <begin position="10"/>
        <end position="19"/>
    </location>
</feature>
<sequence>MMQKNVAPRKTKECTEKSSHQASSELEDIFAVDRNLRETMSSKPQRAGQGARQRTVRTSDFEETVLDCVAETPSVSIRQIVHGMHASKNTMWRLLREVRYYSTALDEPLKELNSGFKIIWPHYLHQ</sequence>
<proteinExistence type="predicted"/>
<reference evidence="2 3" key="1">
    <citation type="journal article" date="2022" name="Allergy">
        <title>Genome assembly and annotation of Periplaneta americana reveal a comprehensive cockroach allergen profile.</title>
        <authorList>
            <person name="Wang L."/>
            <person name="Xiong Q."/>
            <person name="Saelim N."/>
            <person name="Wang L."/>
            <person name="Nong W."/>
            <person name="Wan A.T."/>
            <person name="Shi M."/>
            <person name="Liu X."/>
            <person name="Cao Q."/>
            <person name="Hui J.H.L."/>
            <person name="Sookrung N."/>
            <person name="Leung T.F."/>
            <person name="Tungtrongchitr A."/>
            <person name="Tsui S.K.W."/>
        </authorList>
    </citation>
    <scope>NUCLEOTIDE SEQUENCE [LARGE SCALE GENOMIC DNA]</scope>
    <source>
        <strain evidence="2">PWHHKU_190912</strain>
    </source>
</reference>
<keyword evidence="3" id="KW-1185">Reference proteome</keyword>
<comment type="caution">
    <text evidence="2">The sequence shown here is derived from an EMBL/GenBank/DDBJ whole genome shotgun (WGS) entry which is preliminary data.</text>
</comment>
<dbReference type="Proteomes" id="UP001148838">
    <property type="component" value="Unassembled WGS sequence"/>
</dbReference>
<gene>
    <name evidence="2" type="ORF">ANN_18594</name>
</gene>
<evidence type="ECO:0000256" key="1">
    <source>
        <dbReference type="SAM" id="MobiDB-lite"/>
    </source>
</evidence>
<feature type="region of interest" description="Disordered" evidence="1">
    <location>
        <begin position="39"/>
        <end position="58"/>
    </location>
</feature>